<dbReference type="SUPFAM" id="SSF54211">
    <property type="entry name" value="Ribosomal protein S5 domain 2-like"/>
    <property type="match status" value="1"/>
</dbReference>
<organism evidence="11 12">
    <name type="scientific">Lodderomyces beijingensis</name>
    <dbReference type="NCBI Taxonomy" id="1775926"/>
    <lineage>
        <taxon>Eukaryota</taxon>
        <taxon>Fungi</taxon>
        <taxon>Dikarya</taxon>
        <taxon>Ascomycota</taxon>
        <taxon>Saccharomycotina</taxon>
        <taxon>Pichiomycetes</taxon>
        <taxon>Debaryomycetaceae</taxon>
        <taxon>Candida/Lodderomyces clade</taxon>
        <taxon>Lodderomyces</taxon>
    </lineage>
</organism>
<feature type="domain" description="Exoribonuclease phosphorolytic" evidence="10">
    <location>
        <begin position="43"/>
        <end position="185"/>
    </location>
</feature>
<evidence type="ECO:0000256" key="7">
    <source>
        <dbReference type="ARBA" id="ARBA00022884"/>
    </source>
</evidence>
<name>A0ABP0ZER2_9ASCO</name>
<gene>
    <name evidence="11" type="ORF">LODBEIA_P08790</name>
</gene>
<feature type="compositionally biased region" description="Low complexity" evidence="9">
    <location>
        <begin position="31"/>
        <end position="40"/>
    </location>
</feature>
<dbReference type="GeneID" id="92206075"/>
<dbReference type="RefSeq" id="XP_066827817.1">
    <property type="nucleotide sequence ID" value="XM_066976847.1"/>
</dbReference>
<dbReference type="InterPro" id="IPR001247">
    <property type="entry name" value="ExoRNase_PH_dom1"/>
</dbReference>
<keyword evidence="4" id="KW-0963">Cytoplasm</keyword>
<proteinExistence type="inferred from homology"/>
<accession>A0ABP0ZER2</accession>
<reference evidence="11 12" key="1">
    <citation type="submission" date="2024-03" db="EMBL/GenBank/DDBJ databases">
        <authorList>
            <person name="Brejova B."/>
        </authorList>
    </citation>
    <scope>NUCLEOTIDE SEQUENCE [LARGE SCALE GENOMIC DNA]</scope>
    <source>
        <strain evidence="11 12">CBS 14171</strain>
    </source>
</reference>
<comment type="subcellular location">
    <subcellularLocation>
        <location evidence="2">Cytoplasm</location>
    </subcellularLocation>
    <subcellularLocation>
        <location evidence="1">Nucleus</location>
    </subcellularLocation>
</comment>
<evidence type="ECO:0000256" key="2">
    <source>
        <dbReference type="ARBA" id="ARBA00004496"/>
    </source>
</evidence>
<dbReference type="Proteomes" id="UP001497383">
    <property type="component" value="Chromosome 1"/>
</dbReference>
<keyword evidence="8" id="KW-0539">Nucleus</keyword>
<evidence type="ECO:0000256" key="9">
    <source>
        <dbReference type="SAM" id="MobiDB-lite"/>
    </source>
</evidence>
<dbReference type="Pfam" id="PF01138">
    <property type="entry name" value="RNase_PH"/>
    <property type="match status" value="1"/>
</dbReference>
<evidence type="ECO:0000256" key="6">
    <source>
        <dbReference type="ARBA" id="ARBA00022835"/>
    </source>
</evidence>
<feature type="region of interest" description="Disordered" evidence="9">
    <location>
        <begin position="1"/>
        <end position="40"/>
    </location>
</feature>
<evidence type="ECO:0000256" key="3">
    <source>
        <dbReference type="ARBA" id="ARBA00006678"/>
    </source>
</evidence>
<keyword evidence="6" id="KW-0271">Exosome</keyword>
<evidence type="ECO:0000259" key="10">
    <source>
        <dbReference type="Pfam" id="PF01138"/>
    </source>
</evidence>
<dbReference type="InterPro" id="IPR020568">
    <property type="entry name" value="Ribosomal_Su5_D2-typ_SF"/>
</dbReference>
<protein>
    <recommendedName>
        <fullName evidence="10">Exoribonuclease phosphorolytic domain-containing protein</fullName>
    </recommendedName>
</protein>
<sequence>MSDRRRITGPVNRIIPTIPTPPTKISPSPPKSSSSSSSPPQFYLKTNLIQNSNGSAYIEIEGTIIQVSIFGPRPIRGSFTERASLSVETKFLPHINQPCSINFNNSEASSSSSNMTQIEHRLSSYLENCMLPSILLEKYPKSTIDIQVSVIAMDPRRVHGQSGLLWLMSWIVVCASMAVVDTGIEVRDIVSSGCVKLVQSSGKVVVGGDVDREEDEESESAGTTALVSFMNMNNNEIVGVWMESDSSQEMSESEMALLIDECCRMSTLVRANLNSYLINSYAS</sequence>
<evidence type="ECO:0000313" key="12">
    <source>
        <dbReference type="Proteomes" id="UP001497383"/>
    </source>
</evidence>
<keyword evidence="7" id="KW-0694">RNA-binding</keyword>
<dbReference type="InterPro" id="IPR050080">
    <property type="entry name" value="RNase_PH"/>
</dbReference>
<evidence type="ECO:0000313" key="11">
    <source>
        <dbReference type="EMBL" id="CAK9436321.1"/>
    </source>
</evidence>
<evidence type="ECO:0000256" key="5">
    <source>
        <dbReference type="ARBA" id="ARBA00022552"/>
    </source>
</evidence>
<dbReference type="PANTHER" id="PTHR11953:SF2">
    <property type="entry name" value="EXOSOME COMPLEX COMPONENT MTR3"/>
    <property type="match status" value="1"/>
</dbReference>
<evidence type="ECO:0000256" key="4">
    <source>
        <dbReference type="ARBA" id="ARBA00022490"/>
    </source>
</evidence>
<evidence type="ECO:0000256" key="8">
    <source>
        <dbReference type="ARBA" id="ARBA00023242"/>
    </source>
</evidence>
<keyword evidence="12" id="KW-1185">Reference proteome</keyword>
<dbReference type="InterPro" id="IPR027408">
    <property type="entry name" value="PNPase/RNase_PH_dom_sf"/>
</dbReference>
<keyword evidence="5" id="KW-0698">rRNA processing</keyword>
<evidence type="ECO:0000256" key="1">
    <source>
        <dbReference type="ARBA" id="ARBA00004123"/>
    </source>
</evidence>
<comment type="similarity">
    <text evidence="3">Belongs to the RNase PH family.</text>
</comment>
<dbReference type="EMBL" id="OZ022405">
    <property type="protein sequence ID" value="CAK9436321.1"/>
    <property type="molecule type" value="Genomic_DNA"/>
</dbReference>
<feature type="compositionally biased region" description="Pro residues" evidence="9">
    <location>
        <begin position="18"/>
        <end position="30"/>
    </location>
</feature>
<dbReference type="PANTHER" id="PTHR11953">
    <property type="entry name" value="EXOSOME COMPLEX COMPONENT"/>
    <property type="match status" value="1"/>
</dbReference>
<dbReference type="Gene3D" id="3.30.230.70">
    <property type="entry name" value="GHMP Kinase, N-terminal domain"/>
    <property type="match status" value="1"/>
</dbReference>